<dbReference type="Gene3D" id="3.90.79.10">
    <property type="entry name" value="Nucleoside Triphosphate Pyrophosphohydrolase"/>
    <property type="match status" value="1"/>
</dbReference>
<accession>A0A514CSY5</accession>
<organism evidence="2 3">
    <name type="scientific">Achromobacter phage Motura</name>
    <dbReference type="NCBI Taxonomy" id="2591403"/>
    <lineage>
        <taxon>Viruses</taxon>
        <taxon>Duplodnaviria</taxon>
        <taxon>Heunggongvirae</taxon>
        <taxon>Uroviricota</taxon>
        <taxon>Caudoviricetes</taxon>
        <taxon>Moturavirus</taxon>
        <taxon>Moturavirus motura</taxon>
    </lineage>
</organism>
<dbReference type="EMBL" id="MN094788">
    <property type="protein sequence ID" value="QDH83582.1"/>
    <property type="molecule type" value="Genomic_DNA"/>
</dbReference>
<feature type="domain" description="Nudix hydrolase" evidence="1">
    <location>
        <begin position="139"/>
        <end position="265"/>
    </location>
</feature>
<dbReference type="Proteomes" id="UP000320799">
    <property type="component" value="Segment"/>
</dbReference>
<dbReference type="InterPro" id="IPR015797">
    <property type="entry name" value="NUDIX_hydrolase-like_dom_sf"/>
</dbReference>
<dbReference type="SUPFAM" id="SSF55811">
    <property type="entry name" value="Nudix"/>
    <property type="match status" value="1"/>
</dbReference>
<dbReference type="PROSITE" id="PS51462">
    <property type="entry name" value="NUDIX"/>
    <property type="match status" value="1"/>
</dbReference>
<dbReference type="KEGG" id="vg:56136057"/>
<evidence type="ECO:0000313" key="2">
    <source>
        <dbReference type="EMBL" id="QDH83582.1"/>
    </source>
</evidence>
<dbReference type="Pfam" id="PF00293">
    <property type="entry name" value="NUDIX"/>
    <property type="match status" value="1"/>
</dbReference>
<reference evidence="2 3" key="1">
    <citation type="submission" date="2019-06" db="EMBL/GenBank/DDBJ databases">
        <authorList>
            <person name="Kincaid V.D."/>
            <person name="Fuller A."/>
            <person name="Hodges K."/>
            <person name="Bansal M."/>
            <person name="Essig J."/>
            <person name="Johnson A."/>
        </authorList>
    </citation>
    <scope>NUCLEOTIDE SEQUENCE [LARGE SCALE GENOMIC DNA]</scope>
</reference>
<protein>
    <submittedName>
        <fullName evidence="2">A/G-specific adenine glycosylase</fullName>
    </submittedName>
</protein>
<dbReference type="InterPro" id="IPR000086">
    <property type="entry name" value="NUDIX_hydrolase_dom"/>
</dbReference>
<proteinExistence type="predicted"/>
<name>A0A514CSY5_9CAUD</name>
<dbReference type="CDD" id="cd02883">
    <property type="entry name" value="NUDIX_Hydrolase"/>
    <property type="match status" value="1"/>
</dbReference>
<sequence length="270" mass="30512">MPTSYLKTLSEKGKGSVPELEKQWEKAKADAKAQGQADNWAYVTGIFKRRIGASAFSDNWMDNEDRLAAVDPVNQFATETVADVNAEHRLNAAAFLRSLPDQANRGACRTALFSYLYGRNTPQEVELALMRRQVYAGRESGKGAGIFFYCPGTDRFLMVKRSAYGDEAESWATLGGGVDEGEEHEEAALREALEEGRFIGEVELIPMYTSYQEDFKYYNFLGIVEEEFTPVLNEEHTDYGWFYADDFPQPILEPFQDALNESPIKQHFGF</sequence>
<evidence type="ECO:0000313" key="3">
    <source>
        <dbReference type="Proteomes" id="UP000320799"/>
    </source>
</evidence>
<keyword evidence="3" id="KW-1185">Reference proteome</keyword>
<dbReference type="GeneID" id="56136057"/>
<evidence type="ECO:0000259" key="1">
    <source>
        <dbReference type="PROSITE" id="PS51462"/>
    </source>
</evidence>
<dbReference type="RefSeq" id="YP_009903781.1">
    <property type="nucleotide sequence ID" value="NC_049849.1"/>
</dbReference>